<gene>
    <name evidence="1" type="ORF">RM844_32655</name>
</gene>
<organism evidence="1 2">
    <name type="scientific">Streptomyces chisholmiae</name>
    <dbReference type="NCBI Taxonomy" id="3075540"/>
    <lineage>
        <taxon>Bacteria</taxon>
        <taxon>Bacillati</taxon>
        <taxon>Actinomycetota</taxon>
        <taxon>Actinomycetes</taxon>
        <taxon>Kitasatosporales</taxon>
        <taxon>Streptomycetaceae</taxon>
        <taxon>Streptomyces</taxon>
    </lineage>
</organism>
<dbReference type="RefSeq" id="WP_311671060.1">
    <property type="nucleotide sequence ID" value="NZ_JAVREO010000175.1"/>
</dbReference>
<reference evidence="2" key="1">
    <citation type="submission" date="2023-07" db="EMBL/GenBank/DDBJ databases">
        <title>30 novel species of actinomycetes from the DSMZ collection.</title>
        <authorList>
            <person name="Nouioui I."/>
        </authorList>
    </citation>
    <scope>NUCLEOTIDE SEQUENCE [LARGE SCALE GENOMIC DNA]</scope>
    <source>
        <strain evidence="2">DSM 44915</strain>
    </source>
</reference>
<evidence type="ECO:0000313" key="2">
    <source>
        <dbReference type="Proteomes" id="UP001183410"/>
    </source>
</evidence>
<feature type="non-terminal residue" evidence="1">
    <location>
        <position position="152"/>
    </location>
</feature>
<proteinExistence type="predicted"/>
<evidence type="ECO:0000313" key="1">
    <source>
        <dbReference type="EMBL" id="MDT0271031.1"/>
    </source>
</evidence>
<name>A0ABU2K197_9ACTN</name>
<dbReference type="EMBL" id="JAVREO010000175">
    <property type="protein sequence ID" value="MDT0271031.1"/>
    <property type="molecule type" value="Genomic_DNA"/>
</dbReference>
<sequence length="152" mass="16490">DQADARLNSIYTASEGTWYRASDARTARTMHKGTTVHVQQGTVSAGFVYAFQTLDPVIGTSAVVLAFYLSEDAVGAAIAASASASAALGSKNAVATSAEAWRSTLALRRASYAIAARRSWAQSFRRQFDSLCEFSEFRQREKLKTGRWPAWG</sequence>
<comment type="caution">
    <text evidence="1">The sequence shown here is derived from an EMBL/GenBank/DDBJ whole genome shotgun (WGS) entry which is preliminary data.</text>
</comment>
<dbReference type="Proteomes" id="UP001183410">
    <property type="component" value="Unassembled WGS sequence"/>
</dbReference>
<feature type="non-terminal residue" evidence="1">
    <location>
        <position position="1"/>
    </location>
</feature>
<keyword evidence="2" id="KW-1185">Reference proteome</keyword>
<accession>A0ABU2K197</accession>
<protein>
    <submittedName>
        <fullName evidence="1">Uncharacterized protein</fullName>
    </submittedName>
</protein>